<keyword evidence="1" id="KW-0805">Transcription regulation</keyword>
<dbReference type="InterPro" id="IPR036388">
    <property type="entry name" value="WH-like_DNA-bd_sf"/>
</dbReference>
<name>A0ABW0PS95_9HYPH</name>
<keyword evidence="2" id="KW-0238">DNA-binding</keyword>
<evidence type="ECO:0000256" key="1">
    <source>
        <dbReference type="ARBA" id="ARBA00023015"/>
    </source>
</evidence>
<dbReference type="PANTHER" id="PTHR43537">
    <property type="entry name" value="TRANSCRIPTIONAL REGULATOR, GNTR FAMILY"/>
    <property type="match status" value="1"/>
</dbReference>
<dbReference type="CDD" id="cd07377">
    <property type="entry name" value="WHTH_GntR"/>
    <property type="match status" value="1"/>
</dbReference>
<dbReference type="EMBL" id="JBHSML010000002">
    <property type="protein sequence ID" value="MFC5514572.1"/>
    <property type="molecule type" value="Genomic_DNA"/>
</dbReference>
<dbReference type="InterPro" id="IPR011711">
    <property type="entry name" value="GntR_C"/>
</dbReference>
<dbReference type="InterPro" id="IPR036390">
    <property type="entry name" value="WH_DNA-bd_sf"/>
</dbReference>
<dbReference type="PANTHER" id="PTHR43537:SF44">
    <property type="entry name" value="GNTR FAMILY REGULATORY PROTEIN"/>
    <property type="match status" value="1"/>
</dbReference>
<dbReference type="PRINTS" id="PR00035">
    <property type="entry name" value="HTHGNTR"/>
</dbReference>
<comment type="caution">
    <text evidence="6">The sequence shown here is derived from an EMBL/GenBank/DDBJ whole genome shotgun (WGS) entry which is preliminary data.</text>
</comment>
<accession>A0ABW0PS95</accession>
<proteinExistence type="predicted"/>
<evidence type="ECO:0000256" key="3">
    <source>
        <dbReference type="ARBA" id="ARBA00023163"/>
    </source>
</evidence>
<dbReference type="Gene3D" id="1.10.10.10">
    <property type="entry name" value="Winged helix-like DNA-binding domain superfamily/Winged helix DNA-binding domain"/>
    <property type="match status" value="1"/>
</dbReference>
<evidence type="ECO:0000256" key="4">
    <source>
        <dbReference type="SAM" id="MobiDB-lite"/>
    </source>
</evidence>
<organism evidence="6 7">
    <name type="scientific">Kaistia terrae</name>
    <dbReference type="NCBI Taxonomy" id="537017"/>
    <lineage>
        <taxon>Bacteria</taxon>
        <taxon>Pseudomonadati</taxon>
        <taxon>Pseudomonadota</taxon>
        <taxon>Alphaproteobacteria</taxon>
        <taxon>Hyphomicrobiales</taxon>
        <taxon>Kaistiaceae</taxon>
        <taxon>Kaistia</taxon>
    </lineage>
</organism>
<dbReference type="InterPro" id="IPR000524">
    <property type="entry name" value="Tscrpt_reg_HTH_GntR"/>
</dbReference>
<dbReference type="InterPro" id="IPR008920">
    <property type="entry name" value="TF_FadR/GntR_C"/>
</dbReference>
<feature type="compositionally biased region" description="Polar residues" evidence="4">
    <location>
        <begin position="1"/>
        <end position="10"/>
    </location>
</feature>
<dbReference type="SMART" id="SM00345">
    <property type="entry name" value="HTH_GNTR"/>
    <property type="match status" value="1"/>
</dbReference>
<keyword evidence="7" id="KW-1185">Reference proteome</keyword>
<keyword evidence="3" id="KW-0804">Transcription</keyword>
<dbReference type="RefSeq" id="WP_266342603.1">
    <property type="nucleotide sequence ID" value="NZ_JAPKNH010000002.1"/>
</dbReference>
<dbReference type="Gene3D" id="1.20.120.530">
    <property type="entry name" value="GntR ligand-binding domain-like"/>
    <property type="match status" value="1"/>
</dbReference>
<protein>
    <submittedName>
        <fullName evidence="6">FadR/GntR family transcriptional regulator</fullName>
    </submittedName>
</protein>
<evidence type="ECO:0000256" key="2">
    <source>
        <dbReference type="ARBA" id="ARBA00023125"/>
    </source>
</evidence>
<dbReference type="Pfam" id="PF07729">
    <property type="entry name" value="FCD"/>
    <property type="match status" value="1"/>
</dbReference>
<evidence type="ECO:0000259" key="5">
    <source>
        <dbReference type="PROSITE" id="PS50949"/>
    </source>
</evidence>
<sequence length="266" mass="28868">MPETVNSDTDAMTLLPSLGHGSTHGGRVHDAVVRTLAAWVLGRRFEPGSILPREEGLASQFGVSRSTIREAVRVMSAKGLLETRQRIGVRVRPRDDWRLLDPVVLAWHPDLAGDAELVDSLLEARRIIEPAAAELAARRGTAADLAEIKAAYLAMETAIPDDLEACCDADLAFHRSIIVASHNVVLKGLIGTIEAAMRATFLLTTSVMENQLRTLSVHKDVLEKIRYRDTAGARSAMNRLLDVASDDLSRLWPSSPPAAPDQSSIG</sequence>
<evidence type="ECO:0000313" key="7">
    <source>
        <dbReference type="Proteomes" id="UP001596150"/>
    </source>
</evidence>
<dbReference type="SUPFAM" id="SSF46785">
    <property type="entry name" value="Winged helix' DNA-binding domain"/>
    <property type="match status" value="1"/>
</dbReference>
<evidence type="ECO:0000313" key="6">
    <source>
        <dbReference type="EMBL" id="MFC5514572.1"/>
    </source>
</evidence>
<gene>
    <name evidence="6" type="ORF">ACFPP9_02225</name>
</gene>
<dbReference type="Proteomes" id="UP001596150">
    <property type="component" value="Unassembled WGS sequence"/>
</dbReference>
<dbReference type="Pfam" id="PF00392">
    <property type="entry name" value="GntR"/>
    <property type="match status" value="1"/>
</dbReference>
<reference evidence="7" key="1">
    <citation type="journal article" date="2019" name="Int. J. Syst. Evol. Microbiol.">
        <title>The Global Catalogue of Microorganisms (GCM) 10K type strain sequencing project: providing services to taxonomists for standard genome sequencing and annotation.</title>
        <authorList>
            <consortium name="The Broad Institute Genomics Platform"/>
            <consortium name="The Broad Institute Genome Sequencing Center for Infectious Disease"/>
            <person name="Wu L."/>
            <person name="Ma J."/>
        </authorList>
    </citation>
    <scope>NUCLEOTIDE SEQUENCE [LARGE SCALE GENOMIC DNA]</scope>
    <source>
        <strain evidence="7">KACC 12633</strain>
    </source>
</reference>
<feature type="region of interest" description="Disordered" evidence="4">
    <location>
        <begin position="1"/>
        <end position="25"/>
    </location>
</feature>
<dbReference type="PROSITE" id="PS50949">
    <property type="entry name" value="HTH_GNTR"/>
    <property type="match status" value="1"/>
</dbReference>
<dbReference type="SMART" id="SM00895">
    <property type="entry name" value="FCD"/>
    <property type="match status" value="1"/>
</dbReference>
<dbReference type="SUPFAM" id="SSF48008">
    <property type="entry name" value="GntR ligand-binding domain-like"/>
    <property type="match status" value="1"/>
</dbReference>
<feature type="domain" description="HTH gntR-type" evidence="5">
    <location>
        <begin position="26"/>
        <end position="94"/>
    </location>
</feature>